<evidence type="ECO:0000256" key="5">
    <source>
        <dbReference type="ARBA" id="ARBA00023002"/>
    </source>
</evidence>
<proteinExistence type="inferred from homology"/>
<evidence type="ECO:0000256" key="1">
    <source>
        <dbReference type="ARBA" id="ARBA00004883"/>
    </source>
</evidence>
<feature type="domain" description="NAD-dependent epimerase/dehydratase" evidence="7">
    <location>
        <begin position="477"/>
        <end position="709"/>
    </location>
</feature>
<sequence>MISHAWILDRSSSQRPTFLDRGELCMTGSVSLIGGRWVLEQCGSRPTLWVKPCRAHSLYSEFSCLPPLIRRFHEAKANGAEKVVVWGTGSPMREFLHVDDLADAILFLMDRYSGAEHVNVGSGKEVTIKELAELVAEVVGLKGELVWDSTKPDGTPRKLMDSSKLATMGWEPRVPLKEGLAETYRWYLDNVVFVAGHRGLVGSDVLRRLISLGFTNLLTRSHLELDLTRQSEVESFFFEERSRYVIICAAKVGGIYANSTFPVDFITANLQIQTNVIDAAYRCGSVIKLLFLGSSCIYPKFAPQPIPESALLSAPLEPTNEWYAIAKIAGIKMCQAYRIQYSWDAISAMPTNLYGPNDNFHPENSHVLPALIRRFHEAKVNGAEKVVVWGTDSPLREFLHVDDLADTILFLMDKYSGAEHANVRSGKEVTKKELKELVAEVKNLRTRTSPFASRKRQSITESQSPETNFLSDKSLKVFVAGHRGLVGSAVLRRLISLGFTNLLTRSHLELDLTRQSEVESFFFEERPRYVILCAAKVGGIYANSTFPVDFITANLQIQTNVIDAAYRCGSVIKLLFLGSSCIYPKFAPQPIPESALLSAPLEPTNEWYAIAKIAGIKMCQAYRIQYSWDAISAMPTNLYGPNDNFHPENSHVLPALIRRFHEAKANGAEKVVVWGTGSPLREFLHVDDLADAILFLMDRYSGAEHVNVGSGKEVTIKELAELVAEVVGLKGELVWDSTKPDGTPRKLMDSSKLATMGWEPRVPLKEGLAETYRWYLDNVVNKQ</sequence>
<dbReference type="EMBL" id="JBBWWR010000008">
    <property type="protein sequence ID" value="KAK8962088.1"/>
    <property type="molecule type" value="Genomic_DNA"/>
</dbReference>
<dbReference type="Gene3D" id="3.90.25.10">
    <property type="entry name" value="UDP-galactose 4-epimerase, domain 1"/>
    <property type="match status" value="2"/>
</dbReference>
<evidence type="ECO:0000256" key="3">
    <source>
        <dbReference type="ARBA" id="ARBA00012371"/>
    </source>
</evidence>
<keyword evidence="4" id="KW-0521">NADP</keyword>
<dbReference type="PANTHER" id="PTHR43238">
    <property type="entry name" value="GDP-L-FUCOSE SYNTHASE"/>
    <property type="match status" value="1"/>
</dbReference>
<evidence type="ECO:0000256" key="6">
    <source>
        <dbReference type="ARBA" id="ARBA00023235"/>
    </source>
</evidence>
<comment type="pathway">
    <text evidence="1">Nucleotide-sugar biosynthesis; GDP-L-fucose biosynthesis via de novo pathway; GDP-L-fucose from GDP-alpha-D-mannose: step 2/2.</text>
</comment>
<keyword evidence="9" id="KW-1185">Reference proteome</keyword>
<dbReference type="Gene3D" id="3.40.50.720">
    <property type="entry name" value="NAD(P)-binding Rossmann-like Domain"/>
    <property type="match status" value="3"/>
</dbReference>
<organism evidence="8 9">
    <name type="scientific">Platanthera guangdongensis</name>
    <dbReference type="NCBI Taxonomy" id="2320717"/>
    <lineage>
        <taxon>Eukaryota</taxon>
        <taxon>Viridiplantae</taxon>
        <taxon>Streptophyta</taxon>
        <taxon>Embryophyta</taxon>
        <taxon>Tracheophyta</taxon>
        <taxon>Spermatophyta</taxon>
        <taxon>Magnoliopsida</taxon>
        <taxon>Liliopsida</taxon>
        <taxon>Asparagales</taxon>
        <taxon>Orchidaceae</taxon>
        <taxon>Orchidoideae</taxon>
        <taxon>Orchideae</taxon>
        <taxon>Orchidinae</taxon>
        <taxon>Platanthera</taxon>
    </lineage>
</organism>
<accession>A0ABR2MDM1</accession>
<dbReference type="Proteomes" id="UP001412067">
    <property type="component" value="Unassembled WGS sequence"/>
</dbReference>
<protein>
    <recommendedName>
        <fullName evidence="3">GDP-L-fucose synthase</fullName>
        <ecNumber evidence="3">1.1.1.271</ecNumber>
    </recommendedName>
</protein>
<gene>
    <name evidence="8" type="ORF">KSP40_PGU015270</name>
</gene>
<name>A0ABR2MDM1_9ASPA</name>
<evidence type="ECO:0000313" key="8">
    <source>
        <dbReference type="EMBL" id="KAK8962088.1"/>
    </source>
</evidence>
<dbReference type="CDD" id="cd05239">
    <property type="entry name" value="GDP_FS_SDR_e"/>
    <property type="match status" value="2"/>
</dbReference>
<dbReference type="SUPFAM" id="SSF51735">
    <property type="entry name" value="NAD(P)-binding Rossmann-fold domains"/>
    <property type="match status" value="3"/>
</dbReference>
<evidence type="ECO:0000256" key="2">
    <source>
        <dbReference type="ARBA" id="ARBA00005959"/>
    </source>
</evidence>
<feature type="domain" description="NAD-dependent epimerase/dehydratase" evidence="7">
    <location>
        <begin position="192"/>
        <end position="420"/>
    </location>
</feature>
<keyword evidence="5" id="KW-0560">Oxidoreductase</keyword>
<evidence type="ECO:0000256" key="4">
    <source>
        <dbReference type="ARBA" id="ARBA00022857"/>
    </source>
</evidence>
<dbReference type="InterPro" id="IPR036291">
    <property type="entry name" value="NAD(P)-bd_dom_sf"/>
</dbReference>
<evidence type="ECO:0000259" key="7">
    <source>
        <dbReference type="Pfam" id="PF01370"/>
    </source>
</evidence>
<dbReference type="HAMAP" id="MF_00956">
    <property type="entry name" value="GDP_fucose_synth"/>
    <property type="match status" value="2"/>
</dbReference>
<dbReference type="InterPro" id="IPR001509">
    <property type="entry name" value="Epimerase_deHydtase"/>
</dbReference>
<comment type="caution">
    <text evidence="8">The sequence shown here is derived from an EMBL/GenBank/DDBJ whole genome shotgun (WGS) entry which is preliminary data.</text>
</comment>
<reference evidence="8 9" key="1">
    <citation type="journal article" date="2022" name="Nat. Plants">
        <title>Genomes of leafy and leafless Platanthera orchids illuminate the evolution of mycoheterotrophy.</title>
        <authorList>
            <person name="Li M.H."/>
            <person name="Liu K.W."/>
            <person name="Li Z."/>
            <person name="Lu H.C."/>
            <person name="Ye Q.L."/>
            <person name="Zhang D."/>
            <person name="Wang J.Y."/>
            <person name="Li Y.F."/>
            <person name="Zhong Z.M."/>
            <person name="Liu X."/>
            <person name="Yu X."/>
            <person name="Liu D.K."/>
            <person name="Tu X.D."/>
            <person name="Liu B."/>
            <person name="Hao Y."/>
            <person name="Liao X.Y."/>
            <person name="Jiang Y.T."/>
            <person name="Sun W.H."/>
            <person name="Chen J."/>
            <person name="Chen Y.Q."/>
            <person name="Ai Y."/>
            <person name="Zhai J.W."/>
            <person name="Wu S.S."/>
            <person name="Zhou Z."/>
            <person name="Hsiao Y.Y."/>
            <person name="Wu W.L."/>
            <person name="Chen Y.Y."/>
            <person name="Lin Y.F."/>
            <person name="Hsu J.L."/>
            <person name="Li C.Y."/>
            <person name="Wang Z.W."/>
            <person name="Zhao X."/>
            <person name="Zhong W.Y."/>
            <person name="Ma X.K."/>
            <person name="Ma L."/>
            <person name="Huang J."/>
            <person name="Chen G.Z."/>
            <person name="Huang M.Z."/>
            <person name="Huang L."/>
            <person name="Peng D.H."/>
            <person name="Luo Y.B."/>
            <person name="Zou S.Q."/>
            <person name="Chen S.P."/>
            <person name="Lan S."/>
            <person name="Tsai W.C."/>
            <person name="Van de Peer Y."/>
            <person name="Liu Z.J."/>
        </authorList>
    </citation>
    <scope>NUCLEOTIDE SEQUENCE [LARGE SCALE GENOMIC DNA]</scope>
    <source>
        <strain evidence="8">Lor288</strain>
    </source>
</reference>
<dbReference type="Pfam" id="PF01370">
    <property type="entry name" value="Epimerase"/>
    <property type="match status" value="3"/>
</dbReference>
<dbReference type="EC" id="1.1.1.271" evidence="3"/>
<dbReference type="InterPro" id="IPR028614">
    <property type="entry name" value="GDP_fucose/colitose_synth"/>
</dbReference>
<comment type="similarity">
    <text evidence="2">Belongs to the NAD(P)-dependent epimerase/dehydratase family. Fucose synthase subfamily.</text>
</comment>
<feature type="domain" description="NAD-dependent epimerase/dehydratase" evidence="7">
    <location>
        <begin position="63"/>
        <end position="121"/>
    </location>
</feature>
<evidence type="ECO:0000313" key="9">
    <source>
        <dbReference type="Proteomes" id="UP001412067"/>
    </source>
</evidence>
<dbReference type="PANTHER" id="PTHR43238:SF1">
    <property type="entry name" value="GDP-L-FUCOSE SYNTHASE"/>
    <property type="match status" value="1"/>
</dbReference>
<keyword evidence="6" id="KW-0413">Isomerase</keyword>